<feature type="signal peptide" evidence="6">
    <location>
        <begin position="1"/>
        <end position="20"/>
    </location>
</feature>
<keyword evidence="4 5" id="KW-0326">Glycosidase</keyword>
<dbReference type="PANTHER" id="PTHR43301">
    <property type="entry name" value="ARABINAN ENDO-1,5-ALPHA-L-ARABINOSIDASE"/>
    <property type="match status" value="1"/>
</dbReference>
<dbReference type="CDD" id="cd08983">
    <property type="entry name" value="GH43_Bt3655-like"/>
    <property type="match status" value="1"/>
</dbReference>
<evidence type="ECO:0000256" key="4">
    <source>
        <dbReference type="ARBA" id="ARBA00023295"/>
    </source>
</evidence>
<accession>A0A6G8F1Z9</accession>
<evidence type="ECO:0000256" key="1">
    <source>
        <dbReference type="ARBA" id="ARBA00004834"/>
    </source>
</evidence>
<comment type="similarity">
    <text evidence="2 5">Belongs to the glycosyl hydrolase 43 family.</text>
</comment>
<dbReference type="PANTHER" id="PTHR43301:SF3">
    <property type="entry name" value="ARABINAN ENDO-1,5-ALPHA-L-ARABINOSIDASE A-RELATED"/>
    <property type="match status" value="1"/>
</dbReference>
<dbReference type="AlphaFoldDB" id="A0A6G8F1Z9"/>
<organism evidence="7">
    <name type="scientific">uncultured Prevotella sp</name>
    <dbReference type="NCBI Taxonomy" id="159272"/>
    <lineage>
        <taxon>Bacteria</taxon>
        <taxon>Pseudomonadati</taxon>
        <taxon>Bacteroidota</taxon>
        <taxon>Bacteroidia</taxon>
        <taxon>Bacteroidales</taxon>
        <taxon>Prevotellaceae</taxon>
        <taxon>Prevotella</taxon>
        <taxon>environmental samples</taxon>
    </lineage>
</organism>
<protein>
    <submittedName>
        <fullName evidence="7">Arabinosidase</fullName>
    </submittedName>
</protein>
<dbReference type="InterPro" id="IPR023296">
    <property type="entry name" value="Glyco_hydro_beta-prop_sf"/>
</dbReference>
<dbReference type="SUPFAM" id="SSF75005">
    <property type="entry name" value="Arabinanase/levansucrase/invertase"/>
    <property type="match status" value="2"/>
</dbReference>
<dbReference type="EMBL" id="MN990733">
    <property type="protein sequence ID" value="QIM10188.1"/>
    <property type="molecule type" value="Genomic_DNA"/>
</dbReference>
<dbReference type="Pfam" id="PF04616">
    <property type="entry name" value="Glyco_hydro_43"/>
    <property type="match status" value="1"/>
</dbReference>
<dbReference type="GO" id="GO:0004553">
    <property type="term" value="F:hydrolase activity, hydrolyzing O-glycosyl compounds"/>
    <property type="evidence" value="ECO:0007669"/>
    <property type="project" value="InterPro"/>
</dbReference>
<dbReference type="Gene3D" id="2.115.10.20">
    <property type="entry name" value="Glycosyl hydrolase domain, family 43"/>
    <property type="match status" value="1"/>
</dbReference>
<evidence type="ECO:0000256" key="2">
    <source>
        <dbReference type="ARBA" id="ARBA00009865"/>
    </source>
</evidence>
<proteinExistence type="inferred from homology"/>
<evidence type="ECO:0000313" key="7">
    <source>
        <dbReference type="EMBL" id="QIM10188.1"/>
    </source>
</evidence>
<dbReference type="PROSITE" id="PS51257">
    <property type="entry name" value="PROKAR_LIPOPROTEIN"/>
    <property type="match status" value="1"/>
</dbReference>
<reference evidence="7" key="1">
    <citation type="journal article" date="2020" name="J. ISSAAS">
        <title>Lactobacilli and other gastrointestinal microbiota of Peromyscus leucopus, reservoir host for agents of Lyme disease and other zoonoses in North America.</title>
        <authorList>
            <person name="Milovic A."/>
            <person name="Bassam K."/>
            <person name="Shao H."/>
            <person name="Chatzistamou I."/>
            <person name="Tufts D.M."/>
            <person name="Diuk-Wasser M."/>
            <person name="Barbour A.G."/>
        </authorList>
    </citation>
    <scope>NUCLEOTIDE SEQUENCE</scope>
    <source>
        <strain evidence="7">LL70</strain>
    </source>
</reference>
<dbReference type="InterPro" id="IPR006710">
    <property type="entry name" value="Glyco_hydro_43"/>
</dbReference>
<comment type="pathway">
    <text evidence="1">Glycan metabolism; L-arabinan degradation.</text>
</comment>
<name>A0A6G8F1Z9_9BACT</name>
<evidence type="ECO:0000256" key="6">
    <source>
        <dbReference type="SAM" id="SignalP"/>
    </source>
</evidence>
<evidence type="ECO:0000256" key="5">
    <source>
        <dbReference type="RuleBase" id="RU361187"/>
    </source>
</evidence>
<keyword evidence="6" id="KW-0732">Signal</keyword>
<keyword evidence="3 5" id="KW-0378">Hydrolase</keyword>
<dbReference type="InterPro" id="IPR050727">
    <property type="entry name" value="GH43_arabinanases"/>
</dbReference>
<feature type="chain" id="PRO_5026139537" evidence="6">
    <location>
        <begin position="21"/>
        <end position="324"/>
    </location>
</feature>
<sequence>MKKTLIATMVFFAACCQSYAEKKSYLFAYFTGNATAEQQVCFAISDDGVDFTPVNGGKPVISSDTIAVQKAVRDPHILHGNDGWYYMVLTDMDYSKGKWSNHGIVMLRSRNLINWEHHTVDFHERYAGKDFAQANAVWAPQTIWDEKTGKLMVYFSLHSEKSGPFPKDVVYYAYANADFSGFEGDPQPLFVFPTPTIDTDIVRSADGLYHVFFNTWGGAEGLGMKHYIAADLHDQTTWTLQPGKVQPHDVAAEGPCVYPLEDGGWMLVYDRFRDRMCEFCFSKDLSSFTLLKQTPTEGVFTPRHGTVIQIGQKEKQALLDHFSK</sequence>
<dbReference type="GO" id="GO:0005975">
    <property type="term" value="P:carbohydrate metabolic process"/>
    <property type="evidence" value="ECO:0007669"/>
    <property type="project" value="InterPro"/>
</dbReference>
<evidence type="ECO:0000256" key="3">
    <source>
        <dbReference type="ARBA" id="ARBA00022801"/>
    </source>
</evidence>
<gene>
    <name evidence="7" type="ORF">Prevot485_2870</name>
</gene>